<gene>
    <name evidence="7" type="ORF">HMPREF0889_1272</name>
</gene>
<dbReference type="Pfam" id="PF17862">
    <property type="entry name" value="AAA_lid_3"/>
    <property type="match status" value="1"/>
</dbReference>
<dbReference type="GO" id="GO:0016887">
    <property type="term" value="F:ATP hydrolysis activity"/>
    <property type="evidence" value="ECO:0007669"/>
    <property type="project" value="InterPro"/>
</dbReference>
<dbReference type="InterPro" id="IPR052381">
    <property type="entry name" value="AAA_domain_protein"/>
</dbReference>
<dbReference type="InterPro" id="IPR041569">
    <property type="entry name" value="AAA_lid_3"/>
</dbReference>
<dbReference type="PANTHER" id="PTHR42960:SF1">
    <property type="entry name" value="YCF46 PROTEIN"/>
    <property type="match status" value="1"/>
</dbReference>
<dbReference type="Proteomes" id="UP000003242">
    <property type="component" value="Unassembled WGS sequence"/>
</dbReference>
<name>D3LWC8_9FIRM</name>
<keyword evidence="1" id="KW-0547">Nucleotide-binding</keyword>
<dbReference type="InterPro" id="IPR027417">
    <property type="entry name" value="P-loop_NTPase"/>
</dbReference>
<dbReference type="SUPFAM" id="SSF52540">
    <property type="entry name" value="P-loop containing nucleoside triphosphate hydrolases"/>
    <property type="match status" value="2"/>
</dbReference>
<keyword evidence="2" id="KW-0067">ATP-binding</keyword>
<evidence type="ECO:0000313" key="7">
    <source>
        <dbReference type="EMBL" id="EFD93595.1"/>
    </source>
</evidence>
<comment type="caution">
    <text evidence="7">The sequence shown here is derived from an EMBL/GenBank/DDBJ whole genome shotgun (WGS) entry which is preliminary data.</text>
</comment>
<comment type="similarity">
    <text evidence="3">Belongs to the AAA ATPase family. Highly divergent.</text>
</comment>
<dbReference type="Gene3D" id="1.10.8.60">
    <property type="match status" value="1"/>
</dbReference>
<evidence type="ECO:0000256" key="2">
    <source>
        <dbReference type="ARBA" id="ARBA00022840"/>
    </source>
</evidence>
<feature type="region of interest" description="Disordered" evidence="5">
    <location>
        <begin position="493"/>
        <end position="542"/>
    </location>
</feature>
<dbReference type="InterPro" id="IPR003959">
    <property type="entry name" value="ATPase_AAA_core"/>
</dbReference>
<dbReference type="SMART" id="SM00382">
    <property type="entry name" value="AAA"/>
    <property type="match status" value="1"/>
</dbReference>
<organism evidence="7 8">
    <name type="scientific">Megasphaera lornae</name>
    <dbReference type="NCBI Taxonomy" id="1000568"/>
    <lineage>
        <taxon>Bacteria</taxon>
        <taxon>Bacillati</taxon>
        <taxon>Bacillota</taxon>
        <taxon>Negativicutes</taxon>
        <taxon>Veillonellales</taxon>
        <taxon>Veillonellaceae</taxon>
        <taxon>Megasphaera</taxon>
    </lineage>
</organism>
<evidence type="ECO:0000313" key="8">
    <source>
        <dbReference type="Proteomes" id="UP000003242"/>
    </source>
</evidence>
<dbReference type="PANTHER" id="PTHR42960">
    <property type="entry name" value="YCF46 PROTEIN"/>
    <property type="match status" value="1"/>
</dbReference>
<proteinExistence type="inferred from homology"/>
<protein>
    <recommendedName>
        <fullName evidence="4">Uncharacterized AAA domain-containing protein ycf46</fullName>
    </recommendedName>
</protein>
<evidence type="ECO:0000259" key="6">
    <source>
        <dbReference type="SMART" id="SM00382"/>
    </source>
</evidence>
<evidence type="ECO:0000256" key="1">
    <source>
        <dbReference type="ARBA" id="ARBA00022741"/>
    </source>
</evidence>
<dbReference type="GO" id="GO:0005524">
    <property type="term" value="F:ATP binding"/>
    <property type="evidence" value="ECO:0007669"/>
    <property type="project" value="UniProtKB-KW"/>
</dbReference>
<dbReference type="STRING" id="699218.HMPREF0889_1272"/>
<dbReference type="OrthoDB" id="9806903at2"/>
<dbReference type="EMBL" id="ADGP01000023">
    <property type="protein sequence ID" value="EFD93595.1"/>
    <property type="molecule type" value="Genomic_DNA"/>
</dbReference>
<dbReference type="RefSeq" id="WP_009381415.1">
    <property type="nucleotide sequence ID" value="NZ_ADGP01000023.1"/>
</dbReference>
<dbReference type="eggNOG" id="COG0464">
    <property type="taxonomic scope" value="Bacteria"/>
</dbReference>
<accession>D3LWC8</accession>
<dbReference type="AlphaFoldDB" id="D3LWC8"/>
<evidence type="ECO:0000256" key="4">
    <source>
        <dbReference type="ARBA" id="ARBA00040480"/>
    </source>
</evidence>
<dbReference type="InterPro" id="IPR003593">
    <property type="entry name" value="AAA+_ATPase"/>
</dbReference>
<dbReference type="Pfam" id="PF00004">
    <property type="entry name" value="AAA"/>
    <property type="match status" value="1"/>
</dbReference>
<feature type="compositionally biased region" description="Basic and acidic residues" evidence="5">
    <location>
        <begin position="503"/>
        <end position="533"/>
    </location>
</feature>
<reference evidence="8" key="1">
    <citation type="submission" date="2009-12" db="EMBL/GenBank/DDBJ databases">
        <title>Sequence of Clostridiales genomosp. BVAB3 str. UPII9-5.</title>
        <authorList>
            <person name="Madupu R."/>
            <person name="Durkin A.S."/>
            <person name="Torralba M."/>
            <person name="Methe B."/>
            <person name="Sutton G.G."/>
            <person name="Strausberg R.L."/>
            <person name="Nelson K.E."/>
        </authorList>
    </citation>
    <scope>NUCLEOTIDE SEQUENCE [LARGE SCALE GENOMIC DNA]</scope>
    <source>
        <strain evidence="8">28L</strain>
    </source>
</reference>
<evidence type="ECO:0000256" key="3">
    <source>
        <dbReference type="ARBA" id="ARBA00038088"/>
    </source>
</evidence>
<feature type="domain" description="AAA+ ATPase" evidence="6">
    <location>
        <begin position="262"/>
        <end position="398"/>
    </location>
</feature>
<evidence type="ECO:0000256" key="5">
    <source>
        <dbReference type="SAM" id="MobiDB-lite"/>
    </source>
</evidence>
<dbReference type="Gene3D" id="3.40.50.300">
    <property type="entry name" value="P-loop containing nucleotide triphosphate hydrolases"/>
    <property type="match status" value="1"/>
</dbReference>
<sequence length="542" mass="62130">MKNSARDLLSAYVDSLYPIIYINHFDFKVIDEIITDITDNRKIVEYNNGLGIVDFKAKSTMKECDLYNFLNLVKDDGYEHDMFIVLKDVHSQLDKPEIVSLLKYIAERNLYNENYNASVFIISSKLCIPDELEDLITVFDMPLPSVSEIKNIMVNFTKDLEIDVADDVLSEIALSFKGLNEFQVKQILNLAYQDGGYLDFDDKRLILSQKEQLIKKAGLLEMIPVNESIEDIGGLENLKEWLYKKERVFNQLDKAIKFGVDIPKGIMIVGMPGCGKSLAAKATAKLFEIPLVRLDVGRLLGKYIGESEENMRKALKLSEAISPCVLWIDEIEKAFSGVGSSGGASDVTTRLFGQFLTWMQEKENTVFIVATANDISKIPAEFLRKGRFDELFYVDFPNDEERRKIIEIHLKKRHKWNKDLDIISLVKLTSGYNGADLEAIVKDAIESCFIEGREQLTTEDLKSAQKNIKSISSTLEKRIKEIKEAVKDMDLKPATQSEMTFEQGEKPVKTIRDRFEESRKKHEESRKKHEESRWPWTVILKE</sequence>